<organism evidence="13">
    <name type="scientific">Haptolina brevifila</name>
    <dbReference type="NCBI Taxonomy" id="156173"/>
    <lineage>
        <taxon>Eukaryota</taxon>
        <taxon>Haptista</taxon>
        <taxon>Haptophyta</taxon>
        <taxon>Prymnesiophyceae</taxon>
        <taxon>Prymnesiales</taxon>
        <taxon>Prymnesiaceae</taxon>
        <taxon>Haptolina</taxon>
    </lineage>
</organism>
<dbReference type="GO" id="GO:0046872">
    <property type="term" value="F:metal ion binding"/>
    <property type="evidence" value="ECO:0007669"/>
    <property type="project" value="UniProtKB-KW"/>
</dbReference>
<dbReference type="InterPro" id="IPR051547">
    <property type="entry name" value="TDP2-like"/>
</dbReference>
<keyword evidence="7" id="KW-0378">Hydrolase</keyword>
<evidence type="ECO:0000313" key="13">
    <source>
        <dbReference type="EMBL" id="CAD9418121.1"/>
    </source>
</evidence>
<accession>A0A7S2C8K5</accession>
<gene>
    <name evidence="13" type="ORF">CBRE1094_LOCUS6951</name>
</gene>
<evidence type="ECO:0000256" key="8">
    <source>
        <dbReference type="ARBA" id="ARBA00022842"/>
    </source>
</evidence>
<dbReference type="PANTHER" id="PTHR15822">
    <property type="entry name" value="TRAF AND TNF RECEPTOR-ASSOCIATED PROTEIN"/>
    <property type="match status" value="1"/>
</dbReference>
<dbReference type="GO" id="GO:0004518">
    <property type="term" value="F:nuclease activity"/>
    <property type="evidence" value="ECO:0007669"/>
    <property type="project" value="UniProtKB-KW"/>
</dbReference>
<dbReference type="SUPFAM" id="SSF56219">
    <property type="entry name" value="DNase I-like"/>
    <property type="match status" value="1"/>
</dbReference>
<keyword evidence="10" id="KW-0539">Nucleus</keyword>
<dbReference type="Pfam" id="PF03372">
    <property type="entry name" value="Exo_endo_phos"/>
    <property type="match status" value="1"/>
</dbReference>
<feature type="region of interest" description="Disordered" evidence="11">
    <location>
        <begin position="138"/>
        <end position="161"/>
    </location>
</feature>
<dbReference type="AlphaFoldDB" id="A0A7S2C8K5"/>
<keyword evidence="6" id="KW-0227">DNA damage</keyword>
<name>A0A7S2C8K5_9EUKA</name>
<keyword evidence="8" id="KW-0460">Magnesium</keyword>
<evidence type="ECO:0000256" key="11">
    <source>
        <dbReference type="SAM" id="MobiDB-lite"/>
    </source>
</evidence>
<comment type="cofactor">
    <cofactor evidence="2">
        <name>Mg(2+)</name>
        <dbReference type="ChEBI" id="CHEBI:18420"/>
    </cofactor>
</comment>
<protein>
    <recommendedName>
        <fullName evidence="12">Endonuclease/exonuclease/phosphatase domain-containing protein</fullName>
    </recommendedName>
</protein>
<dbReference type="PANTHER" id="PTHR15822:SF4">
    <property type="entry name" value="TYROSYL-DNA PHOSPHODIESTERASE 2"/>
    <property type="match status" value="1"/>
</dbReference>
<dbReference type="Gene3D" id="3.60.10.10">
    <property type="entry name" value="Endonuclease/exonuclease/phosphatase"/>
    <property type="match status" value="2"/>
</dbReference>
<evidence type="ECO:0000256" key="2">
    <source>
        <dbReference type="ARBA" id="ARBA00001946"/>
    </source>
</evidence>
<comment type="cofactor">
    <cofactor evidence="1">
        <name>Mn(2+)</name>
        <dbReference type="ChEBI" id="CHEBI:29035"/>
    </cofactor>
</comment>
<keyword evidence="4" id="KW-0540">Nuclease</keyword>
<dbReference type="EMBL" id="HBGU01012716">
    <property type="protein sequence ID" value="CAD9418121.1"/>
    <property type="molecule type" value="Transcribed_RNA"/>
</dbReference>
<dbReference type="GO" id="GO:0003697">
    <property type="term" value="F:single-stranded DNA binding"/>
    <property type="evidence" value="ECO:0007669"/>
    <property type="project" value="TreeGrafter"/>
</dbReference>
<evidence type="ECO:0000256" key="9">
    <source>
        <dbReference type="ARBA" id="ARBA00023204"/>
    </source>
</evidence>
<evidence type="ECO:0000256" key="3">
    <source>
        <dbReference type="ARBA" id="ARBA00004322"/>
    </source>
</evidence>
<comment type="subcellular location">
    <subcellularLocation>
        <location evidence="3">Nucleus</location>
        <location evidence="3">PML body</location>
    </subcellularLocation>
</comment>
<dbReference type="GO" id="GO:0070260">
    <property type="term" value="F:5'-tyrosyl-DNA phosphodiesterase activity"/>
    <property type="evidence" value="ECO:0007669"/>
    <property type="project" value="TreeGrafter"/>
</dbReference>
<evidence type="ECO:0000259" key="12">
    <source>
        <dbReference type="Pfam" id="PF03372"/>
    </source>
</evidence>
<dbReference type="GO" id="GO:0006302">
    <property type="term" value="P:double-strand break repair"/>
    <property type="evidence" value="ECO:0007669"/>
    <property type="project" value="TreeGrafter"/>
</dbReference>
<evidence type="ECO:0000256" key="10">
    <source>
        <dbReference type="ARBA" id="ARBA00023242"/>
    </source>
</evidence>
<proteinExistence type="predicted"/>
<evidence type="ECO:0000256" key="4">
    <source>
        <dbReference type="ARBA" id="ARBA00022722"/>
    </source>
</evidence>
<feature type="domain" description="Endonuclease/exonuclease/phosphatase" evidence="12">
    <location>
        <begin position="7"/>
        <end position="270"/>
    </location>
</feature>
<dbReference type="InterPro" id="IPR036691">
    <property type="entry name" value="Endo/exonu/phosph_ase_sf"/>
</dbReference>
<dbReference type="GO" id="GO:0005737">
    <property type="term" value="C:cytoplasm"/>
    <property type="evidence" value="ECO:0007669"/>
    <property type="project" value="TreeGrafter"/>
</dbReference>
<evidence type="ECO:0000256" key="5">
    <source>
        <dbReference type="ARBA" id="ARBA00022723"/>
    </source>
</evidence>
<dbReference type="InterPro" id="IPR005135">
    <property type="entry name" value="Endo/exonuclease/phosphatase"/>
</dbReference>
<evidence type="ECO:0000256" key="6">
    <source>
        <dbReference type="ARBA" id="ARBA00022763"/>
    </source>
</evidence>
<reference evidence="13" key="1">
    <citation type="submission" date="2021-01" db="EMBL/GenBank/DDBJ databases">
        <authorList>
            <person name="Corre E."/>
            <person name="Pelletier E."/>
            <person name="Niang G."/>
            <person name="Scheremetjew M."/>
            <person name="Finn R."/>
            <person name="Kale V."/>
            <person name="Holt S."/>
            <person name="Cochrane G."/>
            <person name="Meng A."/>
            <person name="Brown T."/>
            <person name="Cohen L."/>
        </authorList>
    </citation>
    <scope>NUCLEOTIDE SEQUENCE</scope>
    <source>
        <strain evidence="13">UTEX LB 985</strain>
    </source>
</reference>
<keyword evidence="9" id="KW-0234">DNA repair</keyword>
<sequence length="279" mass="29875">MASLLSEALGTAPDVLCLQEIRGELTPAIRASAGLHRYYDISPNEVDGYGNLLLIRRELKPSFKEVPFPTMMGRSLLIAECLGISEGSLAVATVHLESLNSAPIRAKQLLIAQEALQPYKSVILAGDFNFDSSRNFGDWKSVPSQPPRPTRDDSDDDTAISFAGVPTKRSVLENDVLERTLPAYVDLWPALQPETDGGHTFDGVHNVHVGDPQEVMRYDRVLARGLAPVSIQMLGMPGADNGAAEHGDRVGAACASAAVPLPPAMPPSDHYGLCAVVAL</sequence>
<evidence type="ECO:0000256" key="7">
    <source>
        <dbReference type="ARBA" id="ARBA00022801"/>
    </source>
</evidence>
<evidence type="ECO:0000256" key="1">
    <source>
        <dbReference type="ARBA" id="ARBA00001936"/>
    </source>
</evidence>
<keyword evidence="5" id="KW-0479">Metal-binding</keyword>